<dbReference type="PANTHER" id="PTHR44656:SF7">
    <property type="entry name" value="DEHYDROGENASE_REDUCTASE SDR FAMILY MEMBER 12"/>
    <property type="match status" value="1"/>
</dbReference>
<dbReference type="Proteomes" id="UP000718281">
    <property type="component" value="Unassembled WGS sequence"/>
</dbReference>
<dbReference type="SUPFAM" id="SSF51735">
    <property type="entry name" value="NAD(P)-binding Rossmann-fold domains"/>
    <property type="match status" value="1"/>
</dbReference>
<sequence>MTHPTWTDRLARLVDTALDRSVVLGYPATGHAVRRRLPTWPADPPRNALSGKHVLVTGASSGLGIRTAVDLAMLGAHVHLVVRDPMKAAPVREQLDEVAAGRHTTWRCDLSDQASVRAFAAAYLATGLPVDGLVHNAGIMPPTRQEDAQGRELTMSVHVLGPVALTEALLPALAAARDGARVVFVTSGGMYSQALDLDDLDFRPEPYRGAVAYARSKRAQVELLPILARRWGRHRISVYAAHPGWAASPGVTSSLPGFARLTAPVLRRGAAGVDTTTWLIAATPAPPSGGLWHDRSERPTSYLSRTRASDAERQELWQWVARHAGIAD</sequence>
<dbReference type="PRINTS" id="PR00081">
    <property type="entry name" value="GDHRDH"/>
</dbReference>
<dbReference type="PANTHER" id="PTHR44656">
    <property type="entry name" value="DEHYDROGENASE/REDUCTASE SDR FAMILY MEMBER 12"/>
    <property type="match status" value="1"/>
</dbReference>
<dbReference type="AlphaFoldDB" id="A0A935CDW3"/>
<dbReference type="InterPro" id="IPR052992">
    <property type="entry name" value="SDR_member_12"/>
</dbReference>
<name>A0A935CDW3_9MICO</name>
<reference evidence="1 2" key="1">
    <citation type="submission" date="2020-10" db="EMBL/GenBank/DDBJ databases">
        <title>Connecting structure to function with the recovery of over 1000 high-quality activated sludge metagenome-assembled genomes encoding full-length rRNA genes using long-read sequencing.</title>
        <authorList>
            <person name="Singleton C.M."/>
            <person name="Petriglieri F."/>
            <person name="Kristensen J.M."/>
            <person name="Kirkegaard R.H."/>
            <person name="Michaelsen T.Y."/>
            <person name="Andersen M.H."/>
            <person name="Karst S.M."/>
            <person name="Dueholm M.S."/>
            <person name="Nielsen P.H."/>
            <person name="Albertsen M."/>
        </authorList>
    </citation>
    <scope>NUCLEOTIDE SEQUENCE [LARGE SCALE GENOMIC DNA]</scope>
    <source>
        <strain evidence="1">AalE_18-Q3-R2-46_BAT3C.188</strain>
    </source>
</reference>
<dbReference type="InterPro" id="IPR002347">
    <property type="entry name" value="SDR_fam"/>
</dbReference>
<evidence type="ECO:0000313" key="2">
    <source>
        <dbReference type="Proteomes" id="UP000718281"/>
    </source>
</evidence>
<dbReference type="InterPro" id="IPR036291">
    <property type="entry name" value="NAD(P)-bd_dom_sf"/>
</dbReference>
<proteinExistence type="predicted"/>
<organism evidence="1 2">
    <name type="scientific">Candidatus Phosphoribacter hodrii</name>
    <dbReference type="NCBI Taxonomy" id="2953743"/>
    <lineage>
        <taxon>Bacteria</taxon>
        <taxon>Bacillati</taxon>
        <taxon>Actinomycetota</taxon>
        <taxon>Actinomycetes</taxon>
        <taxon>Micrococcales</taxon>
        <taxon>Dermatophilaceae</taxon>
        <taxon>Candidatus Phosphoribacter</taxon>
    </lineage>
</organism>
<evidence type="ECO:0000313" key="1">
    <source>
        <dbReference type="EMBL" id="MBK6301293.1"/>
    </source>
</evidence>
<dbReference type="Gene3D" id="3.40.50.720">
    <property type="entry name" value="NAD(P)-binding Rossmann-like Domain"/>
    <property type="match status" value="1"/>
</dbReference>
<dbReference type="Pfam" id="PF00106">
    <property type="entry name" value="adh_short"/>
    <property type="match status" value="1"/>
</dbReference>
<protein>
    <submittedName>
        <fullName evidence="1">SDR family NAD(P)-dependent oxidoreductase</fullName>
    </submittedName>
</protein>
<dbReference type="EMBL" id="JADIXZ010000004">
    <property type="protein sequence ID" value="MBK6301293.1"/>
    <property type="molecule type" value="Genomic_DNA"/>
</dbReference>
<accession>A0A935CDW3</accession>
<gene>
    <name evidence="1" type="ORF">IPF40_09675</name>
</gene>
<comment type="caution">
    <text evidence="1">The sequence shown here is derived from an EMBL/GenBank/DDBJ whole genome shotgun (WGS) entry which is preliminary data.</text>
</comment>